<keyword evidence="1" id="KW-0472">Membrane</keyword>
<feature type="domain" description="HD-GYP" evidence="3">
    <location>
        <begin position="113"/>
        <end position="303"/>
    </location>
</feature>
<organism evidence="4 5">
    <name type="scientific">Psychracetigena formicireducens</name>
    <dbReference type="NCBI Taxonomy" id="2986056"/>
    <lineage>
        <taxon>Bacteria</taxon>
        <taxon>Bacillati</taxon>
        <taxon>Candidatus Lithacetigenota</taxon>
        <taxon>Candidatus Psychracetigena</taxon>
    </lineage>
</organism>
<dbReference type="Gene3D" id="1.10.3210.10">
    <property type="entry name" value="Hypothetical protein af1432"/>
    <property type="match status" value="1"/>
</dbReference>
<dbReference type="Pfam" id="PF13487">
    <property type="entry name" value="HD_5"/>
    <property type="match status" value="1"/>
</dbReference>
<evidence type="ECO:0000313" key="4">
    <source>
        <dbReference type="EMBL" id="MBT9145207.1"/>
    </source>
</evidence>
<sequence>MCSITFSYLLYLFPSPQAFTNIGVLLSALAGGLVYLFTNAILIGSVVSYSYGYSFKDVLINQILKREQLAAVFLSFVIGYTGLVLFQFSIYSIIIAIPLVYGIYLLFKRGRELELESQIAMEMAASTVDLRDATYTSLHSKRVRDFAAAIAKALDLPRSSIEVIENAALVHDIGKIGISDIILKKPDSLNSEEWIEMKQHPVKGHELLKKLTKYREVARLVLYHHERWDGKGYPAGLKGDKIPLEARVLTLADALEAMLSDRPYRDRLTISQVIDELTIGEGTQFDPILTKIAVGLINKGVIS</sequence>
<keyword evidence="1" id="KW-0812">Transmembrane</keyword>
<evidence type="ECO:0000313" key="5">
    <source>
        <dbReference type="Proteomes" id="UP000811545"/>
    </source>
</evidence>
<reference evidence="4 5" key="1">
    <citation type="journal article" date="2021" name="bioRxiv">
        <title>Unique metabolic strategies in Hadean analogues reveal hints for primordial physiology.</title>
        <authorList>
            <person name="Nobu M.K."/>
            <person name="Nakai R."/>
            <person name="Tamazawa S."/>
            <person name="Mori H."/>
            <person name="Toyoda A."/>
            <person name="Ijiri A."/>
            <person name="Suzuki S."/>
            <person name="Kurokawa K."/>
            <person name="Kamagata Y."/>
            <person name="Tamaki H."/>
        </authorList>
    </citation>
    <scope>NUCLEOTIDE SEQUENCE [LARGE SCALE GENOMIC DNA]</scope>
    <source>
        <strain evidence="4">BS525</strain>
    </source>
</reference>
<dbReference type="AlphaFoldDB" id="A0A9E2BHY0"/>
<dbReference type="CDD" id="cd00077">
    <property type="entry name" value="HDc"/>
    <property type="match status" value="1"/>
</dbReference>
<evidence type="ECO:0000256" key="1">
    <source>
        <dbReference type="SAM" id="Phobius"/>
    </source>
</evidence>
<dbReference type="InterPro" id="IPR037522">
    <property type="entry name" value="HD_GYP_dom"/>
</dbReference>
<dbReference type="InterPro" id="IPR003607">
    <property type="entry name" value="HD/PDEase_dom"/>
</dbReference>
<feature type="domain" description="HD" evidence="2">
    <location>
        <begin position="136"/>
        <end position="258"/>
    </location>
</feature>
<dbReference type="Proteomes" id="UP000811545">
    <property type="component" value="Unassembled WGS sequence"/>
</dbReference>
<evidence type="ECO:0000259" key="3">
    <source>
        <dbReference type="PROSITE" id="PS51832"/>
    </source>
</evidence>
<gene>
    <name evidence="4" type="primary">rpfG_1</name>
    <name evidence="4" type="ORF">DDT42_01077</name>
</gene>
<evidence type="ECO:0000259" key="2">
    <source>
        <dbReference type="PROSITE" id="PS51831"/>
    </source>
</evidence>
<dbReference type="InterPro" id="IPR006674">
    <property type="entry name" value="HD_domain"/>
</dbReference>
<keyword evidence="4" id="KW-0378">Hydrolase</keyword>
<protein>
    <submittedName>
        <fullName evidence="4">Cyclic di-GMP phosphodiesterase response regulator RpfG</fullName>
        <ecNumber evidence="4">3.1.4.52</ecNumber>
    </submittedName>
</protein>
<dbReference type="PANTHER" id="PTHR43155:SF2">
    <property type="entry name" value="CYCLIC DI-GMP PHOSPHODIESTERASE PA4108"/>
    <property type="match status" value="1"/>
</dbReference>
<dbReference type="EMBL" id="QLTW01000061">
    <property type="protein sequence ID" value="MBT9145207.1"/>
    <property type="molecule type" value="Genomic_DNA"/>
</dbReference>
<dbReference type="GO" id="GO:0071111">
    <property type="term" value="F:cyclic-guanylate-specific phosphodiesterase activity"/>
    <property type="evidence" value="ECO:0007669"/>
    <property type="project" value="UniProtKB-EC"/>
</dbReference>
<dbReference type="SMART" id="SM00471">
    <property type="entry name" value="HDc"/>
    <property type="match status" value="1"/>
</dbReference>
<proteinExistence type="predicted"/>
<dbReference type="EC" id="3.1.4.52" evidence="4"/>
<keyword evidence="1" id="KW-1133">Transmembrane helix</keyword>
<dbReference type="SUPFAM" id="SSF109604">
    <property type="entry name" value="HD-domain/PDEase-like"/>
    <property type="match status" value="1"/>
</dbReference>
<dbReference type="PROSITE" id="PS51832">
    <property type="entry name" value="HD_GYP"/>
    <property type="match status" value="1"/>
</dbReference>
<dbReference type="PANTHER" id="PTHR43155">
    <property type="entry name" value="CYCLIC DI-GMP PHOSPHODIESTERASE PA4108-RELATED"/>
    <property type="match status" value="1"/>
</dbReference>
<dbReference type="PROSITE" id="PS51831">
    <property type="entry name" value="HD"/>
    <property type="match status" value="1"/>
</dbReference>
<feature type="transmembrane region" description="Helical" evidence="1">
    <location>
        <begin position="28"/>
        <end position="51"/>
    </location>
</feature>
<comment type="caution">
    <text evidence="4">The sequence shown here is derived from an EMBL/GenBank/DDBJ whole genome shotgun (WGS) entry which is preliminary data.</text>
</comment>
<name>A0A9E2BHY0_PSYF1</name>
<accession>A0A9E2BHY0</accession>